<dbReference type="SMART" id="SM00291">
    <property type="entry name" value="ZnF_ZZ"/>
    <property type="match status" value="2"/>
</dbReference>
<dbReference type="SUPFAM" id="SSF57850">
    <property type="entry name" value="RING/U-box"/>
    <property type="match status" value="4"/>
</dbReference>
<dbReference type="InterPro" id="IPR001452">
    <property type="entry name" value="SH3_domain"/>
</dbReference>
<feature type="region of interest" description="Disordered" evidence="9">
    <location>
        <begin position="826"/>
        <end position="871"/>
    </location>
</feature>
<dbReference type="GO" id="GO:0006511">
    <property type="term" value="P:ubiquitin-dependent protein catabolic process"/>
    <property type="evidence" value="ECO:0007669"/>
    <property type="project" value="TreeGrafter"/>
</dbReference>
<comment type="similarity">
    <text evidence="1">Belongs to the SH3RF family.</text>
</comment>
<dbReference type="OrthoDB" id="1305878at2759"/>
<evidence type="ECO:0000259" key="11">
    <source>
        <dbReference type="PROSITE" id="PS50089"/>
    </source>
</evidence>
<dbReference type="InterPro" id="IPR017907">
    <property type="entry name" value="Znf_RING_CS"/>
</dbReference>
<evidence type="ECO:0000313" key="12">
    <source>
        <dbReference type="EMBL" id="KAF2751245.1"/>
    </source>
</evidence>
<keyword evidence="13" id="KW-1185">Reference proteome</keyword>
<dbReference type="InterPro" id="IPR018957">
    <property type="entry name" value="Znf_C3HC4_RING-type"/>
</dbReference>
<feature type="compositionally biased region" description="Basic and acidic residues" evidence="9">
    <location>
        <begin position="92"/>
        <end position="112"/>
    </location>
</feature>
<dbReference type="PROSITE" id="PS50002">
    <property type="entry name" value="SH3"/>
    <property type="match status" value="1"/>
</dbReference>
<evidence type="ECO:0000313" key="13">
    <source>
        <dbReference type="Proteomes" id="UP000799440"/>
    </source>
</evidence>
<feature type="domain" description="SH3" evidence="10">
    <location>
        <begin position="880"/>
        <end position="941"/>
    </location>
</feature>
<evidence type="ECO:0000259" key="10">
    <source>
        <dbReference type="PROSITE" id="PS50002"/>
    </source>
</evidence>
<evidence type="ECO:0000256" key="5">
    <source>
        <dbReference type="ARBA" id="ARBA00022833"/>
    </source>
</evidence>
<feature type="compositionally biased region" description="Polar residues" evidence="9">
    <location>
        <begin position="860"/>
        <end position="871"/>
    </location>
</feature>
<dbReference type="FunFam" id="3.30.60.90:FF:000039">
    <property type="entry name" value="Uncharacterized protein"/>
    <property type="match status" value="1"/>
</dbReference>
<proteinExistence type="inferred from homology"/>
<dbReference type="GO" id="GO:0008270">
    <property type="term" value="F:zinc ion binding"/>
    <property type="evidence" value="ECO:0007669"/>
    <property type="project" value="UniProtKB-KW"/>
</dbReference>
<feature type="compositionally biased region" description="Basic and acidic residues" evidence="9">
    <location>
        <begin position="123"/>
        <end position="136"/>
    </location>
</feature>
<evidence type="ECO:0008006" key="14">
    <source>
        <dbReference type="Google" id="ProtNLM"/>
    </source>
</evidence>
<feature type="compositionally biased region" description="Basic and acidic residues" evidence="9">
    <location>
        <begin position="387"/>
        <end position="411"/>
    </location>
</feature>
<dbReference type="PANTHER" id="PTHR16079">
    <property type="entry name" value="UBIQUITIN LIGASE PROTEIN CHFR"/>
    <property type="match status" value="1"/>
</dbReference>
<dbReference type="Gene3D" id="3.30.40.10">
    <property type="entry name" value="Zinc/RING finger domain, C3HC4 (zinc finger)"/>
    <property type="match status" value="1"/>
</dbReference>
<name>A0A6A6VKX1_9PLEO</name>
<dbReference type="GO" id="GO:0016567">
    <property type="term" value="P:protein ubiquitination"/>
    <property type="evidence" value="ECO:0007669"/>
    <property type="project" value="TreeGrafter"/>
</dbReference>
<keyword evidence="6" id="KW-0832">Ubl conjugation</keyword>
<sequence length="942" mass="104346">MTETAGNEVSPLLSDLGKELTCSICTELLYQPLTLLDCLHTFCGACLKEWFQFQASTATSIHPYTCPSCRATVQKTQRNALTTTLLESFLKAHPDSGKSEEDKKADREKYKPGDNVLPKLRKRESPSEQDDRRLLEEVQQLSLQEVGITSNAREPPRDRRRRDRDYDASRSSRSHRRDGERSRSRTSPVEPSREIIPPRHIEHQSSLRSLLSASEFDSQEMEEEIMRQIMEEGLLDGIDLNNIDVAQEDEISERIAQAYRNRQEQRRRERRERRERMAREGRLDIFASGTSTPQGARTPLREDAQTRRRGHVRHESGASTPVLQPSRPPISNPALIDAANSTGRARHTRSSSQGSSRSSRRGDRPAALSVSSSRAAASSNSDLGEGSDTRSGRRRRQSDNQHRGTAEERQQFRAHVQAHSSSNPNSPKRMGFNIPSHESPPSSTLTISSPIGPHSTAISHTQPPNARRTTDPGMRHARQAMEATPPLAPPASTTPQAPALSVDDRATAEPPPLQLTASPPCYTEPEISCNSCGREHIRYQLHYNCSHCDQGTYSLCLSCYRAGKGCKHWFGFGWAALAVYERQAPPGGYPPGHELPHVLVGQRYLQPATDIEPTSSPVNSDPAHRLQSGVFCDICQAFANGCYWKCEMCNYGAWGFCNDCVNQGRHCTHSLLPMTHETRDRQVGSTGEHGAPRTPSLAPPADETSPNTPPRTPKTASLVGGLGLVTIGDMVFRPLTFTTLCDNCKYPIPPSHTRYHCLHCNKGDYDLCTSCYHKLVASGRISKEDGMNGWRRCPRGHRMIVVGFEDRGSGQRRVVVRDLVGGWALRDEPGPSGDEVQARSPTGPKSSWIDADGSVHKYRTPNSSAGTGNTSYLRFPPDGGMGLRVQANWSYFPDEGVTDELGFPRNAEIREAEDVNGDWFWGVYAGAKGLFPGNYVKVVGSS</sequence>
<dbReference type="SUPFAM" id="SSF50044">
    <property type="entry name" value="SH3-domain"/>
    <property type="match status" value="1"/>
</dbReference>
<feature type="compositionally biased region" description="Basic and acidic residues" evidence="9">
    <location>
        <begin position="261"/>
        <end position="283"/>
    </location>
</feature>
<protein>
    <recommendedName>
        <fullName evidence="14">RING-type domain-containing protein</fullName>
    </recommendedName>
</protein>
<keyword evidence="5" id="KW-0862">Zinc</keyword>
<evidence type="ECO:0000256" key="8">
    <source>
        <dbReference type="PROSITE-ProRule" id="PRU00192"/>
    </source>
</evidence>
<dbReference type="Pfam" id="PF00097">
    <property type="entry name" value="zf-C3HC4"/>
    <property type="match status" value="1"/>
</dbReference>
<feature type="domain" description="RING-type" evidence="11">
    <location>
        <begin position="22"/>
        <end position="70"/>
    </location>
</feature>
<keyword evidence="2 8" id="KW-0728">SH3 domain</keyword>
<dbReference type="SMART" id="SM00184">
    <property type="entry name" value="RING"/>
    <property type="match status" value="1"/>
</dbReference>
<feature type="region of interest" description="Disordered" evidence="9">
    <location>
        <begin position="92"/>
        <end position="207"/>
    </location>
</feature>
<dbReference type="Proteomes" id="UP000799440">
    <property type="component" value="Unassembled WGS sequence"/>
</dbReference>
<feature type="region of interest" description="Disordered" evidence="9">
    <location>
        <begin position="260"/>
        <end position="498"/>
    </location>
</feature>
<accession>A0A6A6VKX1</accession>
<dbReference type="CDD" id="cd02249">
    <property type="entry name" value="ZZ"/>
    <property type="match status" value="1"/>
</dbReference>
<keyword evidence="4 7" id="KW-0863">Zinc-finger</keyword>
<dbReference type="InterPro" id="IPR036028">
    <property type="entry name" value="SH3-like_dom_sf"/>
</dbReference>
<dbReference type="Pfam" id="PF00569">
    <property type="entry name" value="ZZ"/>
    <property type="match status" value="1"/>
</dbReference>
<dbReference type="InterPro" id="IPR001841">
    <property type="entry name" value="Znf_RING"/>
</dbReference>
<dbReference type="GO" id="GO:0004842">
    <property type="term" value="F:ubiquitin-protein transferase activity"/>
    <property type="evidence" value="ECO:0007669"/>
    <property type="project" value="TreeGrafter"/>
</dbReference>
<evidence type="ECO:0000256" key="2">
    <source>
        <dbReference type="ARBA" id="ARBA00022443"/>
    </source>
</evidence>
<dbReference type="EMBL" id="MU006562">
    <property type="protein sequence ID" value="KAF2751245.1"/>
    <property type="molecule type" value="Genomic_DNA"/>
</dbReference>
<evidence type="ECO:0000256" key="1">
    <source>
        <dbReference type="ARBA" id="ARBA00008649"/>
    </source>
</evidence>
<dbReference type="Gene3D" id="2.30.30.40">
    <property type="entry name" value="SH3 Domains"/>
    <property type="match status" value="1"/>
</dbReference>
<dbReference type="SMART" id="SM00326">
    <property type="entry name" value="SH3"/>
    <property type="match status" value="1"/>
</dbReference>
<feature type="compositionally biased region" description="Low complexity" evidence="9">
    <location>
        <begin position="366"/>
        <end position="381"/>
    </location>
</feature>
<dbReference type="PROSITE" id="PS50089">
    <property type="entry name" value="ZF_RING_2"/>
    <property type="match status" value="1"/>
</dbReference>
<evidence type="ECO:0000256" key="3">
    <source>
        <dbReference type="ARBA" id="ARBA00022723"/>
    </source>
</evidence>
<organism evidence="12 13">
    <name type="scientific">Sporormia fimetaria CBS 119925</name>
    <dbReference type="NCBI Taxonomy" id="1340428"/>
    <lineage>
        <taxon>Eukaryota</taxon>
        <taxon>Fungi</taxon>
        <taxon>Dikarya</taxon>
        <taxon>Ascomycota</taxon>
        <taxon>Pezizomycotina</taxon>
        <taxon>Dothideomycetes</taxon>
        <taxon>Pleosporomycetidae</taxon>
        <taxon>Pleosporales</taxon>
        <taxon>Sporormiaceae</taxon>
        <taxon>Sporormia</taxon>
    </lineage>
</organism>
<evidence type="ECO:0000256" key="6">
    <source>
        <dbReference type="ARBA" id="ARBA00022843"/>
    </source>
</evidence>
<dbReference type="GO" id="GO:0005634">
    <property type="term" value="C:nucleus"/>
    <property type="evidence" value="ECO:0007669"/>
    <property type="project" value="TreeGrafter"/>
</dbReference>
<gene>
    <name evidence="12" type="ORF">M011DRAFT_463975</name>
</gene>
<dbReference type="InterPro" id="IPR013083">
    <property type="entry name" value="Znf_RING/FYVE/PHD"/>
</dbReference>
<dbReference type="AlphaFoldDB" id="A0A6A6VKX1"/>
<dbReference type="InterPro" id="IPR043145">
    <property type="entry name" value="Znf_ZZ_sf"/>
</dbReference>
<dbReference type="PROSITE" id="PS00518">
    <property type="entry name" value="ZF_RING_1"/>
    <property type="match status" value="1"/>
</dbReference>
<dbReference type="PANTHER" id="PTHR16079:SF4">
    <property type="entry name" value="E3 UBIQUITIN-PROTEIN LIGASE CHFR"/>
    <property type="match status" value="1"/>
</dbReference>
<feature type="region of interest" description="Disordered" evidence="9">
    <location>
        <begin position="679"/>
        <end position="716"/>
    </location>
</feature>
<dbReference type="InterPro" id="IPR052256">
    <property type="entry name" value="E3_ubiquitin-ligase_CHFR"/>
</dbReference>
<evidence type="ECO:0000256" key="9">
    <source>
        <dbReference type="SAM" id="MobiDB-lite"/>
    </source>
</evidence>
<keyword evidence="3" id="KW-0479">Metal-binding</keyword>
<evidence type="ECO:0000256" key="7">
    <source>
        <dbReference type="PROSITE-ProRule" id="PRU00175"/>
    </source>
</evidence>
<evidence type="ECO:0000256" key="4">
    <source>
        <dbReference type="ARBA" id="ARBA00022771"/>
    </source>
</evidence>
<feature type="compositionally biased region" description="Basic and acidic residues" evidence="9">
    <location>
        <begin position="191"/>
        <end position="205"/>
    </location>
</feature>
<feature type="compositionally biased region" description="Low complexity" evidence="9">
    <location>
        <begin position="439"/>
        <end position="453"/>
    </location>
</feature>
<dbReference type="InterPro" id="IPR000433">
    <property type="entry name" value="Znf_ZZ"/>
</dbReference>
<dbReference type="Gene3D" id="3.30.60.90">
    <property type="match status" value="1"/>
</dbReference>
<feature type="compositionally biased region" description="Low complexity" evidence="9">
    <location>
        <begin position="137"/>
        <end position="146"/>
    </location>
</feature>
<reference evidence="12" key="1">
    <citation type="journal article" date="2020" name="Stud. Mycol.">
        <title>101 Dothideomycetes genomes: a test case for predicting lifestyles and emergence of pathogens.</title>
        <authorList>
            <person name="Haridas S."/>
            <person name="Albert R."/>
            <person name="Binder M."/>
            <person name="Bloem J."/>
            <person name="Labutti K."/>
            <person name="Salamov A."/>
            <person name="Andreopoulos B."/>
            <person name="Baker S."/>
            <person name="Barry K."/>
            <person name="Bills G."/>
            <person name="Bluhm B."/>
            <person name="Cannon C."/>
            <person name="Castanera R."/>
            <person name="Culley D."/>
            <person name="Daum C."/>
            <person name="Ezra D."/>
            <person name="Gonzalez J."/>
            <person name="Henrissat B."/>
            <person name="Kuo A."/>
            <person name="Liang C."/>
            <person name="Lipzen A."/>
            <person name="Lutzoni F."/>
            <person name="Magnuson J."/>
            <person name="Mondo S."/>
            <person name="Nolan M."/>
            <person name="Ohm R."/>
            <person name="Pangilinan J."/>
            <person name="Park H.-J."/>
            <person name="Ramirez L."/>
            <person name="Alfaro M."/>
            <person name="Sun H."/>
            <person name="Tritt A."/>
            <person name="Yoshinaga Y."/>
            <person name="Zwiers L.-H."/>
            <person name="Turgeon B."/>
            <person name="Goodwin S."/>
            <person name="Spatafora J."/>
            <person name="Crous P."/>
            <person name="Grigoriev I."/>
        </authorList>
    </citation>
    <scope>NUCLEOTIDE SEQUENCE</scope>
    <source>
        <strain evidence="12">CBS 119925</strain>
    </source>
</reference>